<evidence type="ECO:0000256" key="4">
    <source>
        <dbReference type="ARBA" id="ARBA00022989"/>
    </source>
</evidence>
<feature type="domain" description="Phage shock protein PspC N-terminal" evidence="7">
    <location>
        <begin position="6"/>
        <end position="62"/>
    </location>
</feature>
<dbReference type="Proteomes" id="UP000606935">
    <property type="component" value="Unassembled WGS sequence"/>
</dbReference>
<dbReference type="Pfam" id="PF04024">
    <property type="entry name" value="PspC"/>
    <property type="match status" value="1"/>
</dbReference>
<keyword evidence="4 6" id="KW-1133">Transmembrane helix</keyword>
<name>A0A917Z225_9ALTE</name>
<feature type="transmembrane region" description="Helical" evidence="6">
    <location>
        <begin position="32"/>
        <end position="60"/>
    </location>
</feature>
<evidence type="ECO:0000313" key="8">
    <source>
        <dbReference type="EMBL" id="GGO72219.1"/>
    </source>
</evidence>
<comment type="subcellular location">
    <subcellularLocation>
        <location evidence="1">Cell membrane</location>
        <topology evidence="1">Single-pass membrane protein</topology>
    </subcellularLocation>
</comment>
<dbReference type="InterPro" id="IPR052027">
    <property type="entry name" value="PspC"/>
</dbReference>
<dbReference type="InterPro" id="IPR007168">
    <property type="entry name" value="Phageshock_PspC_N"/>
</dbReference>
<keyword evidence="5 6" id="KW-0472">Membrane</keyword>
<evidence type="ECO:0000256" key="2">
    <source>
        <dbReference type="ARBA" id="ARBA00022475"/>
    </source>
</evidence>
<keyword evidence="3 6" id="KW-0812">Transmembrane</keyword>
<sequence length="139" mass="15782">MKTKGELYRNAQKGKVAGVCAGIADYFGWEAWLIRIILVSAVLLSGPFFIMAYIAAWFILDKKPSGGVSINSQGKGWHAGEEDNSHVEVKSKVWQAGEPPRQAFRDIKGRFDRLEMRLRKMETYVTSSEFQLNREISRL</sequence>
<dbReference type="PANTHER" id="PTHR33885:SF3">
    <property type="entry name" value="PHAGE SHOCK PROTEIN C"/>
    <property type="match status" value="1"/>
</dbReference>
<evidence type="ECO:0000256" key="3">
    <source>
        <dbReference type="ARBA" id="ARBA00022692"/>
    </source>
</evidence>
<dbReference type="InterPro" id="IPR014320">
    <property type="entry name" value="Phageshock_PspC"/>
</dbReference>
<evidence type="ECO:0000256" key="1">
    <source>
        <dbReference type="ARBA" id="ARBA00004162"/>
    </source>
</evidence>
<dbReference type="GO" id="GO:0005886">
    <property type="term" value="C:plasma membrane"/>
    <property type="evidence" value="ECO:0007669"/>
    <property type="project" value="UniProtKB-SubCell"/>
</dbReference>
<reference evidence="8" key="2">
    <citation type="submission" date="2020-09" db="EMBL/GenBank/DDBJ databases">
        <authorList>
            <person name="Sun Q."/>
            <person name="Zhou Y."/>
        </authorList>
    </citation>
    <scope>NUCLEOTIDE SEQUENCE</scope>
    <source>
        <strain evidence="8">CGMCC 1.7086</strain>
    </source>
</reference>
<evidence type="ECO:0000256" key="5">
    <source>
        <dbReference type="ARBA" id="ARBA00023136"/>
    </source>
</evidence>
<organism evidence="8 9">
    <name type="scientific">Bowmanella pacifica</name>
    <dbReference type="NCBI Taxonomy" id="502051"/>
    <lineage>
        <taxon>Bacteria</taxon>
        <taxon>Pseudomonadati</taxon>
        <taxon>Pseudomonadota</taxon>
        <taxon>Gammaproteobacteria</taxon>
        <taxon>Alteromonadales</taxon>
        <taxon>Alteromonadaceae</taxon>
        <taxon>Bowmanella</taxon>
    </lineage>
</organism>
<keyword evidence="9" id="KW-1185">Reference proteome</keyword>
<keyword evidence="2" id="KW-1003">Cell membrane</keyword>
<dbReference type="RefSeq" id="WP_188696878.1">
    <property type="nucleotide sequence ID" value="NZ_BMLS01000005.1"/>
</dbReference>
<evidence type="ECO:0000313" key="9">
    <source>
        <dbReference type="Proteomes" id="UP000606935"/>
    </source>
</evidence>
<dbReference type="NCBIfam" id="TIGR02978">
    <property type="entry name" value="phageshock_pspC"/>
    <property type="match status" value="1"/>
</dbReference>
<protein>
    <submittedName>
        <fullName evidence="8">Phage shock protein C</fullName>
    </submittedName>
</protein>
<proteinExistence type="predicted"/>
<dbReference type="EMBL" id="BMLS01000005">
    <property type="protein sequence ID" value="GGO72219.1"/>
    <property type="molecule type" value="Genomic_DNA"/>
</dbReference>
<evidence type="ECO:0000259" key="7">
    <source>
        <dbReference type="Pfam" id="PF04024"/>
    </source>
</evidence>
<dbReference type="PANTHER" id="PTHR33885">
    <property type="entry name" value="PHAGE SHOCK PROTEIN C"/>
    <property type="match status" value="1"/>
</dbReference>
<dbReference type="AlphaFoldDB" id="A0A917Z225"/>
<evidence type="ECO:0000256" key="6">
    <source>
        <dbReference type="SAM" id="Phobius"/>
    </source>
</evidence>
<comment type="caution">
    <text evidence="8">The sequence shown here is derived from an EMBL/GenBank/DDBJ whole genome shotgun (WGS) entry which is preliminary data.</text>
</comment>
<accession>A0A917Z225</accession>
<gene>
    <name evidence="8" type="ORF">GCM10010982_29820</name>
</gene>
<reference evidence="8" key="1">
    <citation type="journal article" date="2014" name="Int. J. Syst. Evol. Microbiol.">
        <title>Complete genome sequence of Corynebacterium casei LMG S-19264T (=DSM 44701T), isolated from a smear-ripened cheese.</title>
        <authorList>
            <consortium name="US DOE Joint Genome Institute (JGI-PGF)"/>
            <person name="Walter F."/>
            <person name="Albersmeier A."/>
            <person name="Kalinowski J."/>
            <person name="Ruckert C."/>
        </authorList>
    </citation>
    <scope>NUCLEOTIDE SEQUENCE</scope>
    <source>
        <strain evidence="8">CGMCC 1.7086</strain>
    </source>
</reference>